<keyword evidence="3 5" id="KW-0949">S-adenosyl-L-methionine</keyword>
<dbReference type="GO" id="GO:0003676">
    <property type="term" value="F:nucleic acid binding"/>
    <property type="evidence" value="ECO:0007669"/>
    <property type="project" value="InterPro"/>
</dbReference>
<keyword evidence="1 5" id="KW-0489">Methyltransferase</keyword>
<feature type="binding site" evidence="5">
    <location>
        <begin position="182"/>
        <end position="185"/>
    </location>
    <ligand>
        <name>substrate</name>
    </ligand>
</feature>
<dbReference type="Gene3D" id="1.10.8.10">
    <property type="entry name" value="DNA helicase RuvA subunit, C-terminal domain"/>
    <property type="match status" value="1"/>
</dbReference>
<dbReference type="InterPro" id="IPR019874">
    <property type="entry name" value="RF_methyltr_PrmC"/>
</dbReference>
<feature type="binding site" evidence="5">
    <location>
        <position position="140"/>
    </location>
    <ligand>
        <name>S-adenosyl-L-methionine</name>
        <dbReference type="ChEBI" id="CHEBI:59789"/>
    </ligand>
</feature>
<dbReference type="InterPro" id="IPR040758">
    <property type="entry name" value="PrmC_N"/>
</dbReference>
<feature type="binding site" evidence="5">
    <location>
        <position position="182"/>
    </location>
    <ligand>
        <name>S-adenosyl-L-methionine</name>
        <dbReference type="ChEBI" id="CHEBI:59789"/>
    </ligand>
</feature>
<comment type="function">
    <text evidence="5">Methylates the class 1 translation termination release factors RF1/PrfA and RF2/PrfB on the glutamine residue of the universally conserved GGQ motif.</text>
</comment>
<dbReference type="FunFam" id="3.40.50.150:FF:000053">
    <property type="entry name" value="Release factor glutamine methyltransferase"/>
    <property type="match status" value="1"/>
</dbReference>
<feature type="binding site" evidence="5">
    <location>
        <position position="168"/>
    </location>
    <ligand>
        <name>S-adenosyl-L-methionine</name>
        <dbReference type="ChEBI" id="CHEBI:59789"/>
    </ligand>
</feature>
<evidence type="ECO:0000259" key="6">
    <source>
        <dbReference type="Pfam" id="PF05175"/>
    </source>
</evidence>
<evidence type="ECO:0000256" key="3">
    <source>
        <dbReference type="ARBA" id="ARBA00022691"/>
    </source>
</evidence>
<comment type="caution">
    <text evidence="8">The sequence shown here is derived from an EMBL/GenBank/DDBJ whole genome shotgun (WGS) entry which is preliminary data.</text>
</comment>
<evidence type="ECO:0000256" key="5">
    <source>
        <dbReference type="HAMAP-Rule" id="MF_02126"/>
    </source>
</evidence>
<accession>A0A437Q648</accession>
<gene>
    <name evidence="5 8" type="primary">prmC</name>
    <name evidence="8" type="ORF">EOE65_13015</name>
</gene>
<evidence type="ECO:0000256" key="2">
    <source>
        <dbReference type="ARBA" id="ARBA00022679"/>
    </source>
</evidence>
<dbReference type="EMBL" id="SACQ01000006">
    <property type="protein sequence ID" value="RVU29975.1"/>
    <property type="molecule type" value="Genomic_DNA"/>
</dbReference>
<dbReference type="EC" id="2.1.1.297" evidence="5"/>
<evidence type="ECO:0000313" key="8">
    <source>
        <dbReference type="EMBL" id="RVU29975.1"/>
    </source>
</evidence>
<dbReference type="SUPFAM" id="SSF53335">
    <property type="entry name" value="S-adenosyl-L-methionine-dependent methyltransferases"/>
    <property type="match status" value="1"/>
</dbReference>
<evidence type="ECO:0000256" key="1">
    <source>
        <dbReference type="ARBA" id="ARBA00022603"/>
    </source>
</evidence>
<dbReference type="GO" id="GO:0032259">
    <property type="term" value="P:methylation"/>
    <property type="evidence" value="ECO:0007669"/>
    <property type="project" value="UniProtKB-KW"/>
</dbReference>
<dbReference type="GO" id="GO:0102559">
    <property type="term" value="F:peptide chain release factor N(5)-glutamine methyltransferase activity"/>
    <property type="evidence" value="ECO:0007669"/>
    <property type="project" value="UniProtKB-EC"/>
</dbReference>
<name>A0A437Q648_9GAMM</name>
<dbReference type="NCBIfam" id="TIGR00536">
    <property type="entry name" value="hemK_fam"/>
    <property type="match status" value="1"/>
</dbReference>
<feature type="binding site" evidence="5">
    <location>
        <begin position="117"/>
        <end position="121"/>
    </location>
    <ligand>
        <name>S-adenosyl-L-methionine</name>
        <dbReference type="ChEBI" id="CHEBI:59789"/>
    </ligand>
</feature>
<reference evidence="8 9" key="1">
    <citation type="submission" date="2019-01" db="EMBL/GenBank/DDBJ databases">
        <authorList>
            <person name="Chen W.-M."/>
        </authorList>
    </citation>
    <scope>NUCLEOTIDE SEQUENCE [LARGE SCALE GENOMIC DNA]</scope>
    <source>
        <strain evidence="8 9">HPM-16</strain>
    </source>
</reference>
<proteinExistence type="inferred from homology"/>
<dbReference type="Pfam" id="PF05175">
    <property type="entry name" value="MTS"/>
    <property type="match status" value="1"/>
</dbReference>
<keyword evidence="9" id="KW-1185">Reference proteome</keyword>
<dbReference type="PROSITE" id="PS00092">
    <property type="entry name" value="N6_MTASE"/>
    <property type="match status" value="1"/>
</dbReference>
<dbReference type="InterPro" id="IPR004556">
    <property type="entry name" value="HemK-like"/>
</dbReference>
<dbReference type="RefSeq" id="WP_127694760.1">
    <property type="nucleotide sequence ID" value="NZ_SACQ01000006.1"/>
</dbReference>
<dbReference type="InterPro" id="IPR050320">
    <property type="entry name" value="N5-glutamine_MTase"/>
</dbReference>
<evidence type="ECO:0000259" key="7">
    <source>
        <dbReference type="Pfam" id="PF17827"/>
    </source>
</evidence>
<dbReference type="CDD" id="cd02440">
    <property type="entry name" value="AdoMet_MTases"/>
    <property type="match status" value="1"/>
</dbReference>
<evidence type="ECO:0000313" key="9">
    <source>
        <dbReference type="Proteomes" id="UP000282818"/>
    </source>
</evidence>
<evidence type="ECO:0000256" key="4">
    <source>
        <dbReference type="ARBA" id="ARBA00048391"/>
    </source>
</evidence>
<dbReference type="PANTHER" id="PTHR18895:SF74">
    <property type="entry name" value="MTRF1L RELEASE FACTOR GLUTAMINE METHYLTRANSFERASE"/>
    <property type="match status" value="1"/>
</dbReference>
<dbReference type="Pfam" id="PF17827">
    <property type="entry name" value="PrmC_N"/>
    <property type="match status" value="1"/>
</dbReference>
<dbReference type="InterPro" id="IPR007848">
    <property type="entry name" value="Small_mtfrase_dom"/>
</dbReference>
<dbReference type="NCBIfam" id="TIGR03534">
    <property type="entry name" value="RF_mod_PrmC"/>
    <property type="match status" value="1"/>
</dbReference>
<dbReference type="Gene3D" id="3.40.50.150">
    <property type="entry name" value="Vaccinia Virus protein VP39"/>
    <property type="match status" value="1"/>
</dbReference>
<keyword evidence="2 5" id="KW-0808">Transferase</keyword>
<comment type="similarity">
    <text evidence="5">Belongs to the protein N5-glutamine methyltransferase family. PrmC subfamily.</text>
</comment>
<organism evidence="8 9">
    <name type="scientific">Neptunomonas marina</name>
    <dbReference type="NCBI Taxonomy" id="1815562"/>
    <lineage>
        <taxon>Bacteria</taxon>
        <taxon>Pseudomonadati</taxon>
        <taxon>Pseudomonadota</taxon>
        <taxon>Gammaproteobacteria</taxon>
        <taxon>Oceanospirillales</taxon>
        <taxon>Oceanospirillaceae</taxon>
        <taxon>Neptunomonas</taxon>
    </lineage>
</organism>
<dbReference type="HAMAP" id="MF_02126">
    <property type="entry name" value="RF_methyltr_PrmC"/>
    <property type="match status" value="1"/>
</dbReference>
<sequence>MRIADALTPPEALSGLSDSPRLDLELLLGHVIGQSRSYFLTWPDKQLTETQLSAFNALVARRLKGEPIAYILGVQSFWTLELEVSPVTLIPRPDTEVLVETALDCLPNGTFRVADLGTGTGAIALALASERPDWHVVGCDLMPDAVALAQRNGRRCGLDQVAFLQGSWFEPLDGRFELIVSNPPYIDPLDQHLNEGDVRFEPRSALVAEAAGLADITHIATTATEYLTDSGWLLFEHGYDQGEAVRLLLTQLGYNQVETRPDYAGNDRVTLGCWRGKPC</sequence>
<feature type="domain" description="Release factor glutamine methyltransferase N-terminal" evidence="7">
    <location>
        <begin position="17"/>
        <end position="73"/>
    </location>
</feature>
<comment type="catalytic activity">
    <reaction evidence="4 5">
        <text>L-glutaminyl-[peptide chain release factor] + S-adenosyl-L-methionine = N(5)-methyl-L-glutaminyl-[peptide chain release factor] + S-adenosyl-L-homocysteine + H(+)</text>
        <dbReference type="Rhea" id="RHEA:42896"/>
        <dbReference type="Rhea" id="RHEA-COMP:10271"/>
        <dbReference type="Rhea" id="RHEA-COMP:10272"/>
        <dbReference type="ChEBI" id="CHEBI:15378"/>
        <dbReference type="ChEBI" id="CHEBI:30011"/>
        <dbReference type="ChEBI" id="CHEBI:57856"/>
        <dbReference type="ChEBI" id="CHEBI:59789"/>
        <dbReference type="ChEBI" id="CHEBI:61891"/>
        <dbReference type="EC" id="2.1.1.297"/>
    </reaction>
</comment>
<protein>
    <recommendedName>
        <fullName evidence="5">Release factor glutamine methyltransferase</fullName>
        <shortName evidence="5">RF MTase</shortName>
        <ecNumber evidence="5">2.1.1.297</ecNumber>
    </recommendedName>
    <alternativeName>
        <fullName evidence="5">N5-glutamine methyltransferase PrmC</fullName>
    </alternativeName>
    <alternativeName>
        <fullName evidence="5">Protein-(glutamine-N5) MTase PrmC</fullName>
    </alternativeName>
    <alternativeName>
        <fullName evidence="5">Protein-glutamine N-methyltransferase PrmC</fullName>
    </alternativeName>
</protein>
<dbReference type="PANTHER" id="PTHR18895">
    <property type="entry name" value="HEMK METHYLTRANSFERASE"/>
    <property type="match status" value="1"/>
</dbReference>
<dbReference type="Proteomes" id="UP000282818">
    <property type="component" value="Unassembled WGS sequence"/>
</dbReference>
<dbReference type="AlphaFoldDB" id="A0A437Q648"/>
<dbReference type="InterPro" id="IPR002052">
    <property type="entry name" value="DNA_methylase_N6_adenine_CS"/>
</dbReference>
<feature type="domain" description="Methyltransferase small" evidence="6">
    <location>
        <begin position="103"/>
        <end position="191"/>
    </location>
</feature>
<dbReference type="InterPro" id="IPR029063">
    <property type="entry name" value="SAM-dependent_MTases_sf"/>
</dbReference>